<gene>
    <name evidence="5" type="ORF">RDB_LOCUS93767</name>
</gene>
<sequence length="550" mass="61047">MSIPYNPTPMTQFKVPESAGAEAQVPRAGGNDVNPESGGSGIPSQQSLFESLEPKKKKEITILLVGQTGSGKTAFLSLFLNLLEGNGPLQLVDKHDAGAESGRRQSQSQTTKATLYTFTTSTGVKFRILDTPGLADTQGLETDDAHRYAIHQAIVDYIESIDAILVVANGGVTRLDASTNYTLHTISSLFPQSIINNIGFIFTHTTDKMGLNFPISDLGPELHQAAHSKFLFENPLVLHKAFVEESALVSTSPRDLAKMKRRLEAAYDNSMDSLDELLEWLNKTNPHPTNEIIRLYELSISIEGRLQATLGALQNATSLCDEIAGLKRRSEQVGERKASIEESLNKKPRKVWVLKVNDVKNTICITNGCHSNCHLKCTLSYTESLMLGRWCSVFYTWGVPHALRWGDDDEVLCSKCQHPAKYHRNYNSLHQEVDAEQYLKIREALELETRTQDGLELTQKIIQEELDKATADIEEAKAQIQKLVSELNEISLTRSFAGRIRSGIQLLEVQRRGLESSSGSAIELRVVDEALTLLKKQLELIENRTGTYAV</sequence>
<keyword evidence="1" id="KW-0547">Nucleotide-binding</keyword>
<organism evidence="5 6">
    <name type="scientific">Rhizoctonia solani</name>
    <dbReference type="NCBI Taxonomy" id="456999"/>
    <lineage>
        <taxon>Eukaryota</taxon>
        <taxon>Fungi</taxon>
        <taxon>Dikarya</taxon>
        <taxon>Basidiomycota</taxon>
        <taxon>Agaricomycotina</taxon>
        <taxon>Agaricomycetes</taxon>
        <taxon>Cantharellales</taxon>
        <taxon>Ceratobasidiaceae</taxon>
        <taxon>Rhizoctonia</taxon>
    </lineage>
</organism>
<dbReference type="SUPFAM" id="SSF52540">
    <property type="entry name" value="P-loop containing nucleoside triphosphate hydrolases"/>
    <property type="match status" value="1"/>
</dbReference>
<comment type="caution">
    <text evidence="5">The sequence shown here is derived from an EMBL/GenBank/DDBJ whole genome shotgun (WGS) entry which is preliminary data.</text>
</comment>
<accession>A0A8H3HB41</accession>
<evidence type="ECO:0000256" key="2">
    <source>
        <dbReference type="SAM" id="Coils"/>
    </source>
</evidence>
<dbReference type="PANTHER" id="PTHR32046">
    <property type="entry name" value="G DOMAIN-CONTAINING PROTEIN"/>
    <property type="match status" value="1"/>
</dbReference>
<dbReference type="AlphaFoldDB" id="A0A8H3HB41"/>
<feature type="region of interest" description="Disordered" evidence="3">
    <location>
        <begin position="1"/>
        <end position="46"/>
    </location>
</feature>
<keyword evidence="2" id="KW-0175">Coiled coil</keyword>
<evidence type="ECO:0000256" key="1">
    <source>
        <dbReference type="ARBA" id="ARBA00022741"/>
    </source>
</evidence>
<protein>
    <recommendedName>
        <fullName evidence="4">AIG1-type G domain-containing protein</fullName>
    </recommendedName>
</protein>
<evidence type="ECO:0000313" key="6">
    <source>
        <dbReference type="Proteomes" id="UP000663850"/>
    </source>
</evidence>
<proteinExistence type="predicted"/>
<dbReference type="EMBL" id="CAJMWZ010005033">
    <property type="protein sequence ID" value="CAE6499593.1"/>
    <property type="molecule type" value="Genomic_DNA"/>
</dbReference>
<feature type="coiled-coil region" evidence="2">
    <location>
        <begin position="459"/>
        <end position="493"/>
    </location>
</feature>
<dbReference type="Proteomes" id="UP000663850">
    <property type="component" value="Unassembled WGS sequence"/>
</dbReference>
<evidence type="ECO:0000313" key="5">
    <source>
        <dbReference type="EMBL" id="CAE6499593.1"/>
    </source>
</evidence>
<feature type="domain" description="AIG1-type G" evidence="4">
    <location>
        <begin position="61"/>
        <end position="207"/>
    </location>
</feature>
<dbReference type="OrthoDB" id="187139at2759"/>
<reference evidence="5" key="1">
    <citation type="submission" date="2021-01" db="EMBL/GenBank/DDBJ databases">
        <authorList>
            <person name="Kaushik A."/>
        </authorList>
    </citation>
    <scope>NUCLEOTIDE SEQUENCE</scope>
    <source>
        <strain evidence="5">Type strain: AG8-Rh-89/</strain>
    </source>
</reference>
<name>A0A8H3HB41_9AGAM</name>
<dbReference type="Gene3D" id="3.40.50.300">
    <property type="entry name" value="P-loop containing nucleotide triphosphate hydrolases"/>
    <property type="match status" value="1"/>
</dbReference>
<dbReference type="Pfam" id="PF04548">
    <property type="entry name" value="AIG1"/>
    <property type="match status" value="1"/>
</dbReference>
<evidence type="ECO:0000259" key="4">
    <source>
        <dbReference type="Pfam" id="PF04548"/>
    </source>
</evidence>
<dbReference type="InterPro" id="IPR006703">
    <property type="entry name" value="G_AIG1"/>
</dbReference>
<dbReference type="GO" id="GO:0005525">
    <property type="term" value="F:GTP binding"/>
    <property type="evidence" value="ECO:0007669"/>
    <property type="project" value="InterPro"/>
</dbReference>
<dbReference type="PANTHER" id="PTHR32046:SF12">
    <property type="entry name" value="AIG1-TYPE G DOMAIN-CONTAINING PROTEIN"/>
    <property type="match status" value="1"/>
</dbReference>
<dbReference type="PROSITE" id="PS00675">
    <property type="entry name" value="SIGMA54_INTERACT_1"/>
    <property type="match status" value="1"/>
</dbReference>
<evidence type="ECO:0000256" key="3">
    <source>
        <dbReference type="SAM" id="MobiDB-lite"/>
    </source>
</evidence>
<dbReference type="InterPro" id="IPR027417">
    <property type="entry name" value="P-loop_NTPase"/>
</dbReference>
<dbReference type="InterPro" id="IPR025662">
    <property type="entry name" value="Sigma_54_int_dom_ATP-bd_1"/>
</dbReference>